<evidence type="ECO:0000256" key="7">
    <source>
        <dbReference type="SAM" id="Phobius"/>
    </source>
</evidence>
<keyword evidence="5 7" id="KW-1133">Transmembrane helix</keyword>
<proteinExistence type="inferred from homology"/>
<feature type="transmembrane region" description="Helical" evidence="7">
    <location>
        <begin position="265"/>
        <end position="284"/>
    </location>
</feature>
<keyword evidence="10" id="KW-1185">Reference proteome</keyword>
<comment type="similarity">
    <text evidence="2">Belongs to the acyltransferase 3 family.</text>
</comment>
<protein>
    <submittedName>
        <fullName evidence="9">Acyltransferase</fullName>
    </submittedName>
</protein>
<evidence type="ECO:0000256" key="2">
    <source>
        <dbReference type="ARBA" id="ARBA00007400"/>
    </source>
</evidence>
<evidence type="ECO:0000256" key="1">
    <source>
        <dbReference type="ARBA" id="ARBA00004651"/>
    </source>
</evidence>
<dbReference type="GO" id="GO:0016746">
    <property type="term" value="F:acyltransferase activity"/>
    <property type="evidence" value="ECO:0007669"/>
    <property type="project" value="UniProtKB-KW"/>
</dbReference>
<dbReference type="EMBL" id="JABACJ020000043">
    <property type="protein sequence ID" value="MBU3878704.1"/>
    <property type="molecule type" value="Genomic_DNA"/>
</dbReference>
<feature type="transmembrane region" description="Helical" evidence="7">
    <location>
        <begin position="199"/>
        <end position="220"/>
    </location>
</feature>
<dbReference type="RefSeq" id="WP_216245588.1">
    <property type="nucleotide sequence ID" value="NZ_JABACJ020000043.1"/>
</dbReference>
<feature type="transmembrane region" description="Helical" evidence="7">
    <location>
        <begin position="12"/>
        <end position="31"/>
    </location>
</feature>
<feature type="transmembrane region" description="Helical" evidence="7">
    <location>
        <begin position="143"/>
        <end position="160"/>
    </location>
</feature>
<keyword evidence="9" id="KW-0012">Acyltransferase</keyword>
<feature type="transmembrane region" description="Helical" evidence="7">
    <location>
        <begin position="43"/>
        <end position="63"/>
    </location>
</feature>
<gene>
    <name evidence="9" type="ORF">HGO97_023180</name>
</gene>
<feature type="domain" description="Acyltransferase 3" evidence="8">
    <location>
        <begin position="6"/>
        <end position="320"/>
    </location>
</feature>
<keyword evidence="6 7" id="KW-0472">Membrane</keyword>
<dbReference type="PANTHER" id="PTHR40074:SF2">
    <property type="entry name" value="O-ACETYLTRANSFERASE WECH"/>
    <property type="match status" value="1"/>
</dbReference>
<accession>A0ABS6DAP6</accession>
<feature type="transmembrane region" description="Helical" evidence="7">
    <location>
        <begin position="296"/>
        <end position="320"/>
    </location>
</feature>
<comment type="subcellular location">
    <subcellularLocation>
        <location evidence="1">Cell membrane</location>
        <topology evidence="1">Multi-pass membrane protein</topology>
    </subcellularLocation>
</comment>
<dbReference type="Proteomes" id="UP000723714">
    <property type="component" value="Unassembled WGS sequence"/>
</dbReference>
<feature type="transmembrane region" description="Helical" evidence="7">
    <location>
        <begin position="166"/>
        <end position="187"/>
    </location>
</feature>
<organism evidence="9 10">
    <name type="scientific">Faecalicatena faecalis</name>
    <dbReference type="NCBI Taxonomy" id="2726362"/>
    <lineage>
        <taxon>Bacteria</taxon>
        <taxon>Bacillati</taxon>
        <taxon>Bacillota</taxon>
        <taxon>Clostridia</taxon>
        <taxon>Lachnospirales</taxon>
        <taxon>Lachnospiraceae</taxon>
        <taxon>Faecalicatena</taxon>
    </lineage>
</organism>
<comment type="caution">
    <text evidence="9">The sequence shown here is derived from an EMBL/GenBank/DDBJ whole genome shotgun (WGS) entry which is preliminary data.</text>
</comment>
<evidence type="ECO:0000256" key="6">
    <source>
        <dbReference type="ARBA" id="ARBA00023136"/>
    </source>
</evidence>
<evidence type="ECO:0000256" key="5">
    <source>
        <dbReference type="ARBA" id="ARBA00022989"/>
    </source>
</evidence>
<feature type="transmembrane region" description="Helical" evidence="7">
    <location>
        <begin position="75"/>
        <end position="95"/>
    </location>
</feature>
<evidence type="ECO:0000256" key="3">
    <source>
        <dbReference type="ARBA" id="ARBA00022475"/>
    </source>
</evidence>
<keyword evidence="4 7" id="KW-0812">Transmembrane</keyword>
<dbReference type="Pfam" id="PF01757">
    <property type="entry name" value="Acyl_transf_3"/>
    <property type="match status" value="1"/>
</dbReference>
<dbReference type="PANTHER" id="PTHR40074">
    <property type="entry name" value="O-ACETYLTRANSFERASE WECH"/>
    <property type="match status" value="1"/>
</dbReference>
<evidence type="ECO:0000259" key="8">
    <source>
        <dbReference type="Pfam" id="PF01757"/>
    </source>
</evidence>
<evidence type="ECO:0000256" key="4">
    <source>
        <dbReference type="ARBA" id="ARBA00022692"/>
    </source>
</evidence>
<evidence type="ECO:0000313" key="9">
    <source>
        <dbReference type="EMBL" id="MBU3878704.1"/>
    </source>
</evidence>
<keyword evidence="3" id="KW-1003">Cell membrane</keyword>
<keyword evidence="9" id="KW-0808">Transferase</keyword>
<name>A0ABS6DAP6_9FIRM</name>
<feature type="transmembrane region" description="Helical" evidence="7">
    <location>
        <begin position="240"/>
        <end position="258"/>
    </location>
</feature>
<feature type="transmembrane region" description="Helical" evidence="7">
    <location>
        <begin position="115"/>
        <end position="136"/>
    </location>
</feature>
<dbReference type="InterPro" id="IPR002656">
    <property type="entry name" value="Acyl_transf_3_dom"/>
</dbReference>
<reference evidence="9 10" key="1">
    <citation type="submission" date="2021-06" db="EMBL/GenBank/DDBJ databases">
        <title>Faecalicatena sp. nov. isolated from porcine feces.</title>
        <authorList>
            <person name="Oh B.S."/>
            <person name="Lee J.H."/>
        </authorList>
    </citation>
    <scope>NUCLEOTIDE SEQUENCE [LARGE SCALE GENOMIC DNA]</scope>
    <source>
        <strain evidence="9 10">AGMB00832</strain>
    </source>
</reference>
<sequence>MTRKSNIELIRIFAIIIITLSHLAWNTTVLLNEGINNIIGDCFVIGGRIGVNIFILITGYFLCLQQRRFKSILKLWLQIFFYSIILYIISILLFHDSINITEFITYLLPVIFKKWWYASAIIGLYLIIPILNLLILQMSKNTHRLVLVVSTFMQVIIPTITNQETFYSDLCWFVYIYFIAAYIRKYFEREIEKWKSKKQIIIFLAIFTWILIFLSIIIMGKLGNYWGIFKRAQYYFASNTSFFALLDGILWFIAALTIKDISNNFVNTIAKHTFAVYLIQSHPFFNKHIYDYFNSIVFSATFWLQGFAYIVFLFICAFIMDSIKEPTVEKMINKMEKRKAYKKLEKILNYDIPN</sequence>
<evidence type="ECO:0000313" key="10">
    <source>
        <dbReference type="Proteomes" id="UP000723714"/>
    </source>
</evidence>